<feature type="region of interest" description="Disordered" evidence="1">
    <location>
        <begin position="85"/>
        <end position="107"/>
    </location>
</feature>
<evidence type="ECO:0008006" key="4">
    <source>
        <dbReference type="Google" id="ProtNLM"/>
    </source>
</evidence>
<evidence type="ECO:0000313" key="2">
    <source>
        <dbReference type="EMBL" id="GAT60845.1"/>
    </source>
</evidence>
<keyword evidence="3" id="KW-1185">Reference proteome</keyword>
<dbReference type="Gene3D" id="1.25.40.20">
    <property type="entry name" value="Ankyrin repeat-containing domain"/>
    <property type="match status" value="1"/>
</dbReference>
<evidence type="ECO:0000256" key="1">
    <source>
        <dbReference type="SAM" id="MobiDB-lite"/>
    </source>
</evidence>
<reference evidence="2" key="1">
    <citation type="submission" date="2014-09" db="EMBL/GenBank/DDBJ databases">
        <title>Genome sequence of the luminous mushroom Mycena chlorophos for searching fungal bioluminescence genes.</title>
        <authorList>
            <person name="Tanaka Y."/>
            <person name="Kasuga D."/>
            <person name="Oba Y."/>
            <person name="Hase S."/>
            <person name="Sato K."/>
            <person name="Oba Y."/>
            <person name="Sakakibara Y."/>
        </authorList>
    </citation>
    <scope>NUCLEOTIDE SEQUENCE</scope>
</reference>
<proteinExistence type="predicted"/>
<accession>A0ABQ0MBW0</accession>
<evidence type="ECO:0000313" key="3">
    <source>
        <dbReference type="Proteomes" id="UP000815677"/>
    </source>
</evidence>
<sequence>MTGLLDLPVELLYEVQLDALSASLPLACRRLHAVFKASPPSLKAQYILYHVQPTRSIADVVSLALRFPICCEKVLDAILRDWSPQAADSAPGSSPPTRTRSTELPRRLFRNLAPRTSSEPAYTETDAPFPLLRFLFTDERIANLDADSHAGYGLARAVHAEFMPLVRLLLAKGASPANKKGLAVMIAVRKKNLALVKLLVEREEMDDLGRPRTGTSAKRRKLEDRVEVAAEMLKVAVKAKARDISDYFMHEKGVVPDMQTLNMLMR</sequence>
<protein>
    <recommendedName>
        <fullName evidence="4">Ankyrin repeat protein</fullName>
    </recommendedName>
</protein>
<name>A0ABQ0MBW0_MYCCL</name>
<gene>
    <name evidence="2" type="ORF">MCHLO_16939</name>
</gene>
<dbReference type="EMBL" id="DF849967">
    <property type="protein sequence ID" value="GAT60845.1"/>
    <property type="molecule type" value="Genomic_DNA"/>
</dbReference>
<dbReference type="Proteomes" id="UP000815677">
    <property type="component" value="Unassembled WGS sequence"/>
</dbReference>
<organism evidence="2 3">
    <name type="scientific">Mycena chlorophos</name>
    <name type="common">Agaric fungus</name>
    <name type="synonym">Agaricus chlorophos</name>
    <dbReference type="NCBI Taxonomy" id="658473"/>
    <lineage>
        <taxon>Eukaryota</taxon>
        <taxon>Fungi</taxon>
        <taxon>Dikarya</taxon>
        <taxon>Basidiomycota</taxon>
        <taxon>Agaricomycotina</taxon>
        <taxon>Agaricomycetes</taxon>
        <taxon>Agaricomycetidae</taxon>
        <taxon>Agaricales</taxon>
        <taxon>Marasmiineae</taxon>
        <taxon>Mycenaceae</taxon>
        <taxon>Mycena</taxon>
    </lineage>
</organism>
<dbReference type="InterPro" id="IPR036770">
    <property type="entry name" value="Ankyrin_rpt-contain_sf"/>
</dbReference>